<sequence length="98" mass="11013">MESVPLKDARTRLGKIHAAAAHGQPVEITRHGSAPVVVVSKTMYDVMFTDHLRWQAEQFRKALDEGVVPEGTLVIHRDDLDRWRDASPEEWAAGRLDA</sequence>
<organism evidence="3 4">
    <name type="scientific">Actinomadura soli</name>
    <dbReference type="NCBI Taxonomy" id="2508997"/>
    <lineage>
        <taxon>Bacteria</taxon>
        <taxon>Bacillati</taxon>
        <taxon>Actinomycetota</taxon>
        <taxon>Actinomycetes</taxon>
        <taxon>Streptosporangiales</taxon>
        <taxon>Thermomonosporaceae</taxon>
        <taxon>Actinomadura</taxon>
    </lineage>
</organism>
<comment type="similarity">
    <text evidence="1 2">Belongs to the phD/YefM antitoxin family.</text>
</comment>
<dbReference type="Gene3D" id="3.40.1620.10">
    <property type="entry name" value="YefM-like domain"/>
    <property type="match status" value="1"/>
</dbReference>
<evidence type="ECO:0000256" key="2">
    <source>
        <dbReference type="RuleBase" id="RU362080"/>
    </source>
</evidence>
<dbReference type="Proteomes" id="UP000309174">
    <property type="component" value="Unassembled WGS sequence"/>
</dbReference>
<evidence type="ECO:0000313" key="3">
    <source>
        <dbReference type="EMBL" id="TMQ94152.1"/>
    </source>
</evidence>
<comment type="function">
    <text evidence="2">Antitoxin component of a type II toxin-antitoxin (TA) system.</text>
</comment>
<dbReference type="InterPro" id="IPR036165">
    <property type="entry name" value="YefM-like_sf"/>
</dbReference>
<dbReference type="RefSeq" id="WP_138647481.1">
    <property type="nucleotide sequence ID" value="NZ_VCKW01000135.1"/>
</dbReference>
<protein>
    <recommendedName>
        <fullName evidence="2">Antitoxin</fullName>
    </recommendedName>
</protein>
<evidence type="ECO:0000313" key="4">
    <source>
        <dbReference type="Proteomes" id="UP000309174"/>
    </source>
</evidence>
<name>A0A5C4J9Q7_9ACTN</name>
<dbReference type="Pfam" id="PF02604">
    <property type="entry name" value="PhdYeFM_antitox"/>
    <property type="match status" value="1"/>
</dbReference>
<evidence type="ECO:0000256" key="1">
    <source>
        <dbReference type="ARBA" id="ARBA00009981"/>
    </source>
</evidence>
<comment type="caution">
    <text evidence="3">The sequence shown here is derived from an EMBL/GenBank/DDBJ whole genome shotgun (WGS) entry which is preliminary data.</text>
</comment>
<accession>A0A5C4J9Q7</accession>
<dbReference type="EMBL" id="VCKW01000135">
    <property type="protein sequence ID" value="TMQ94152.1"/>
    <property type="molecule type" value="Genomic_DNA"/>
</dbReference>
<dbReference type="AlphaFoldDB" id="A0A5C4J9Q7"/>
<gene>
    <name evidence="3" type="ORF">ETD83_24345</name>
</gene>
<dbReference type="InterPro" id="IPR006442">
    <property type="entry name" value="Antitoxin_Phd/YefM"/>
</dbReference>
<proteinExistence type="inferred from homology"/>
<reference evidence="3 4" key="1">
    <citation type="submission" date="2019-05" db="EMBL/GenBank/DDBJ databases">
        <title>Draft genome sequence of Actinomadura sp. 14C53.</title>
        <authorList>
            <person name="Saricaoglu S."/>
            <person name="Isik K."/>
        </authorList>
    </citation>
    <scope>NUCLEOTIDE SEQUENCE [LARGE SCALE GENOMIC DNA]</scope>
    <source>
        <strain evidence="3 4">14C53</strain>
    </source>
</reference>
<keyword evidence="4" id="KW-1185">Reference proteome</keyword>
<dbReference type="NCBIfam" id="TIGR01552">
    <property type="entry name" value="phd_fam"/>
    <property type="match status" value="1"/>
</dbReference>
<dbReference type="SUPFAM" id="SSF143120">
    <property type="entry name" value="YefM-like"/>
    <property type="match status" value="1"/>
</dbReference>
<dbReference type="OrthoDB" id="3480062at2"/>